<feature type="region of interest" description="Disordered" evidence="1">
    <location>
        <begin position="689"/>
        <end position="759"/>
    </location>
</feature>
<accession>A0ABD1YA42</accession>
<name>A0ABD1YA42_9MARC</name>
<protein>
    <submittedName>
        <fullName evidence="2">Uncharacterized protein</fullName>
    </submittedName>
</protein>
<dbReference type="PANTHER" id="PTHR35761">
    <property type="entry name" value="ATR INTERACTING PROTEIN"/>
    <property type="match status" value="1"/>
</dbReference>
<reference evidence="2 3" key="1">
    <citation type="submission" date="2024-09" db="EMBL/GenBank/DDBJ databases">
        <title>Chromosome-scale assembly of Riccia fluitans.</title>
        <authorList>
            <person name="Paukszto L."/>
            <person name="Sawicki J."/>
            <person name="Karawczyk K."/>
            <person name="Piernik-Szablinska J."/>
            <person name="Szczecinska M."/>
            <person name="Mazdziarz M."/>
        </authorList>
    </citation>
    <scope>NUCLEOTIDE SEQUENCE [LARGE SCALE GENOMIC DNA]</scope>
    <source>
        <strain evidence="2">Rf_01</strain>
        <tissue evidence="2">Aerial parts of the thallus</tissue>
    </source>
</reference>
<feature type="region of interest" description="Disordered" evidence="1">
    <location>
        <begin position="342"/>
        <end position="477"/>
    </location>
</feature>
<dbReference type="AlphaFoldDB" id="A0ABD1YA42"/>
<evidence type="ECO:0000256" key="1">
    <source>
        <dbReference type="SAM" id="MobiDB-lite"/>
    </source>
</evidence>
<dbReference type="PANTHER" id="PTHR35761:SF1">
    <property type="entry name" value="PROTEIN SENSITIVE TO UV 2"/>
    <property type="match status" value="1"/>
</dbReference>
<dbReference type="Proteomes" id="UP001605036">
    <property type="component" value="Unassembled WGS sequence"/>
</dbReference>
<proteinExistence type="predicted"/>
<sequence length="1158" mass="126804">MEQFRTGERKKILFTGGTAGIEWERARNIENGNSKELASPQEVGGLLSAAEAAGIRRDRALLESIDLEGFSYPEGRREDLFYVRDLLVASEILPCPAKVYEYAWQRRSGLRYAKLLEMLADDDDDDIWDSENFIATVEVFLQKAEHESAVKHGTQSVVPTAASNFPGTSRSAFISGPTSNFGPTTVETKLSYAGPDIRANENAARAAILQPLNYQNPWTLLDGRDVYSSQQSKGVGYESRSNLQSAVLESDNPAVKDILAEKDGAISLLRSRLKEAEQQVDELRRRVNSQTSLQPPISQQRELERLSSQLLFKEHEVNEIQRVRLEKEEQLKEVQAEAASLRRELDSLKQSRSTGAGGSKRPRDENASPQETSGPPASTEICARNWERQHDPWRSPWLPERTVNGTPRKTSQGEQERHATELPGSRLKASDSSPAVATLKKRTAENGCVSSKSETTQREKSKAVELSKRETSAQTKQTEAAAGMSELSYSLQQIWGLRGANDGKVLVAKIYADCAQDLYVLLSNGENRKTVDSKKIERRKSETLTLAEKFHGAIAKVTSGSGHPEIMLGPLLEFCNMENTKLLGCALRILHCILQHDENCRQRLVGRKKQSFHLQGALQAFPHSDTNITIQETKRGFKFVSKKLADGVYQQVPVFSSPRILLCSKGEETSEIGGTSKEHASAGLREPGISVTAEQQQPQEVQQMEVGSRGNMRCPGGTSESKVTPEGGEDPTSGRLRSLDEQQSLSRQQADKDDVAGGPAAWDDEVHPFLKWMLHLALTSTSPLVRLEAVAVIGVFVVHSEPLVERLTFGSLLNHEGFGTLLRESAGVEIQLQAVRIVHHILHCPTLYRKFCSSITEEQTAVPFSKQVVSEDTRMVVDPLGVVDGIHPANTASQPVEAPLIEETCISGSITNTVKSKMLAGLTECLNFTGTSLQGYALRRNVMRLITFIASCGDDGVAFLTQPVTVFKSGPDESTRANKDDTKGDGMPLAESASGQHIAGDGSGLNGLDGRGRMISGADDLEAGVTDNREDFERVTNIPERLVTLLRAELESEDDDVESEASLVEERACLIREVATLLSCVASHPVQSGVVLGFLSSNPKIARITLSVTNDLVNRKSLLVSGSNRKHAGLSNSETAELCRNLRRRVLGAISSASEELS</sequence>
<feature type="compositionally biased region" description="Low complexity" evidence="1">
    <location>
        <begin position="694"/>
        <end position="706"/>
    </location>
</feature>
<evidence type="ECO:0000313" key="3">
    <source>
        <dbReference type="Proteomes" id="UP001605036"/>
    </source>
</evidence>
<feature type="compositionally biased region" description="Basic and acidic residues" evidence="1">
    <location>
        <begin position="455"/>
        <end position="471"/>
    </location>
</feature>
<comment type="caution">
    <text evidence="2">The sequence shown here is derived from an EMBL/GenBank/DDBJ whole genome shotgun (WGS) entry which is preliminary data.</text>
</comment>
<dbReference type="EMBL" id="JBHFFA010000006">
    <property type="protein sequence ID" value="KAL2623622.1"/>
    <property type="molecule type" value="Genomic_DNA"/>
</dbReference>
<evidence type="ECO:0000313" key="2">
    <source>
        <dbReference type="EMBL" id="KAL2623622.1"/>
    </source>
</evidence>
<dbReference type="InterPro" id="IPR044952">
    <property type="entry name" value="SUV2"/>
</dbReference>
<gene>
    <name evidence="2" type="ORF">R1flu_003827</name>
</gene>
<organism evidence="2 3">
    <name type="scientific">Riccia fluitans</name>
    <dbReference type="NCBI Taxonomy" id="41844"/>
    <lineage>
        <taxon>Eukaryota</taxon>
        <taxon>Viridiplantae</taxon>
        <taxon>Streptophyta</taxon>
        <taxon>Embryophyta</taxon>
        <taxon>Marchantiophyta</taxon>
        <taxon>Marchantiopsida</taxon>
        <taxon>Marchantiidae</taxon>
        <taxon>Marchantiales</taxon>
        <taxon>Ricciaceae</taxon>
        <taxon>Riccia</taxon>
    </lineage>
</organism>
<feature type="compositionally biased region" description="Polar residues" evidence="1">
    <location>
        <begin position="403"/>
        <end position="413"/>
    </location>
</feature>
<keyword evidence="3" id="KW-1185">Reference proteome</keyword>
<feature type="compositionally biased region" description="Polar residues" evidence="1">
    <location>
        <begin position="367"/>
        <end position="376"/>
    </location>
</feature>